<sequence length="321" mass="33943">MTDPYAPQNHVPQGYLPPADAYLQPYPGGPDPNDPLVNPPHSGINGWFTRIGGLFKRSWKSMAAIFAITHLVPTIALAVMAAVGVVLALGTVLPTGPSRAEFNAEALSASIPIIVAGAFVAIIILIYVQMAGYAAATYAVTRQAAGYQVRLGESLGYGFRRGWGLFGWQFVVGLLILLGFVACILPAFYVYAATALFGPIYLFERRNPIGRTFSIFNNNLGRVLGRLALLLVATFVANGVTTIFDQVGSAVAGNTGEIAVIMGAAAISSTLGIIIELPLTMLIFSGILLTYTEQRGWEGPATARTLADELANPSQQLALAG</sequence>
<organism evidence="2 3">
    <name type="scientific">Rhizocola hellebori</name>
    <dbReference type="NCBI Taxonomy" id="1392758"/>
    <lineage>
        <taxon>Bacteria</taxon>
        <taxon>Bacillati</taxon>
        <taxon>Actinomycetota</taxon>
        <taxon>Actinomycetes</taxon>
        <taxon>Micromonosporales</taxon>
        <taxon>Micromonosporaceae</taxon>
        <taxon>Rhizocola</taxon>
    </lineage>
</organism>
<evidence type="ECO:0000256" key="1">
    <source>
        <dbReference type="SAM" id="Phobius"/>
    </source>
</evidence>
<dbReference type="Proteomes" id="UP000612899">
    <property type="component" value="Unassembled WGS sequence"/>
</dbReference>
<name>A0A8J3QHS3_9ACTN</name>
<keyword evidence="3" id="KW-1185">Reference proteome</keyword>
<feature type="transmembrane region" description="Helical" evidence="1">
    <location>
        <begin position="264"/>
        <end position="289"/>
    </location>
</feature>
<proteinExistence type="predicted"/>
<dbReference type="RefSeq" id="WP_203913992.1">
    <property type="nucleotide sequence ID" value="NZ_BONY01000089.1"/>
</dbReference>
<dbReference type="EMBL" id="BONY01000089">
    <property type="protein sequence ID" value="GIH10277.1"/>
    <property type="molecule type" value="Genomic_DNA"/>
</dbReference>
<evidence type="ECO:0008006" key="4">
    <source>
        <dbReference type="Google" id="ProtNLM"/>
    </source>
</evidence>
<reference evidence="2" key="1">
    <citation type="submission" date="2021-01" db="EMBL/GenBank/DDBJ databases">
        <title>Whole genome shotgun sequence of Rhizocola hellebori NBRC 109834.</title>
        <authorList>
            <person name="Komaki H."/>
            <person name="Tamura T."/>
        </authorList>
    </citation>
    <scope>NUCLEOTIDE SEQUENCE</scope>
    <source>
        <strain evidence="2">NBRC 109834</strain>
    </source>
</reference>
<keyword evidence="1" id="KW-1133">Transmembrane helix</keyword>
<gene>
    <name evidence="2" type="ORF">Rhe02_83440</name>
</gene>
<accession>A0A8J3QHS3</accession>
<evidence type="ECO:0000313" key="2">
    <source>
        <dbReference type="EMBL" id="GIH10277.1"/>
    </source>
</evidence>
<comment type="caution">
    <text evidence="2">The sequence shown here is derived from an EMBL/GenBank/DDBJ whole genome shotgun (WGS) entry which is preliminary data.</text>
</comment>
<feature type="transmembrane region" description="Helical" evidence="1">
    <location>
        <begin position="113"/>
        <end position="141"/>
    </location>
</feature>
<feature type="transmembrane region" description="Helical" evidence="1">
    <location>
        <begin position="187"/>
        <end position="203"/>
    </location>
</feature>
<keyword evidence="1" id="KW-0812">Transmembrane</keyword>
<dbReference type="AlphaFoldDB" id="A0A8J3QHS3"/>
<feature type="transmembrane region" description="Helical" evidence="1">
    <location>
        <begin position="64"/>
        <end position="93"/>
    </location>
</feature>
<keyword evidence="1" id="KW-0472">Membrane</keyword>
<feature type="transmembrane region" description="Helical" evidence="1">
    <location>
        <begin position="223"/>
        <end position="244"/>
    </location>
</feature>
<evidence type="ECO:0000313" key="3">
    <source>
        <dbReference type="Proteomes" id="UP000612899"/>
    </source>
</evidence>
<protein>
    <recommendedName>
        <fullName evidence="4">Glycerophosphoryl diester phosphodiesterase membrane domain-containing protein</fullName>
    </recommendedName>
</protein>